<feature type="signal peptide" evidence="2">
    <location>
        <begin position="1"/>
        <end position="19"/>
    </location>
</feature>
<evidence type="ECO:0000256" key="2">
    <source>
        <dbReference type="SAM" id="SignalP"/>
    </source>
</evidence>
<keyword evidence="1" id="KW-0472">Membrane</keyword>
<feature type="transmembrane region" description="Helical" evidence="1">
    <location>
        <begin position="171"/>
        <end position="193"/>
    </location>
</feature>
<dbReference type="RefSeq" id="WP_147145194.1">
    <property type="nucleotide sequence ID" value="NZ_BJXN01000002.1"/>
</dbReference>
<feature type="transmembrane region" description="Helical" evidence="1">
    <location>
        <begin position="228"/>
        <end position="248"/>
    </location>
</feature>
<dbReference type="OrthoDB" id="25045at2"/>
<evidence type="ECO:0008006" key="5">
    <source>
        <dbReference type="Google" id="ProtNLM"/>
    </source>
</evidence>
<feature type="transmembrane region" description="Helical" evidence="1">
    <location>
        <begin position="315"/>
        <end position="335"/>
    </location>
</feature>
<feature type="transmembrane region" description="Helical" evidence="1">
    <location>
        <begin position="133"/>
        <end position="150"/>
    </location>
</feature>
<feature type="transmembrane region" description="Helical" evidence="1">
    <location>
        <begin position="285"/>
        <end position="303"/>
    </location>
</feature>
<evidence type="ECO:0000313" key="4">
    <source>
        <dbReference type="Proteomes" id="UP000321827"/>
    </source>
</evidence>
<evidence type="ECO:0000256" key="1">
    <source>
        <dbReference type="SAM" id="Phobius"/>
    </source>
</evidence>
<proteinExistence type="predicted"/>
<evidence type="ECO:0000313" key="3">
    <source>
        <dbReference type="EMBL" id="GEM88911.1"/>
    </source>
</evidence>
<keyword evidence="1" id="KW-0812">Transmembrane</keyword>
<dbReference type="EMBL" id="BJXN01000002">
    <property type="protein sequence ID" value="GEM88911.1"/>
    <property type="molecule type" value="Genomic_DNA"/>
</dbReference>
<name>A0A511RGW2_9DEIN</name>
<comment type="caution">
    <text evidence="3">The sequence shown here is derived from an EMBL/GenBank/DDBJ whole genome shotgun (WGS) entry which is preliminary data.</text>
</comment>
<keyword evidence="2" id="KW-0732">Signal</keyword>
<organism evidence="3 4">
    <name type="scientific">Oceanithermus desulfurans NBRC 100063</name>
    <dbReference type="NCBI Taxonomy" id="1227550"/>
    <lineage>
        <taxon>Bacteria</taxon>
        <taxon>Thermotogati</taxon>
        <taxon>Deinococcota</taxon>
        <taxon>Deinococci</taxon>
        <taxon>Thermales</taxon>
        <taxon>Thermaceae</taxon>
        <taxon>Oceanithermus</taxon>
    </lineage>
</organism>
<accession>A0A511RGW2</accession>
<dbReference type="Proteomes" id="UP000321827">
    <property type="component" value="Unassembled WGS sequence"/>
</dbReference>
<feature type="transmembrane region" description="Helical" evidence="1">
    <location>
        <begin position="260"/>
        <end position="279"/>
    </location>
</feature>
<reference evidence="3 4" key="1">
    <citation type="submission" date="2019-07" db="EMBL/GenBank/DDBJ databases">
        <title>Whole genome shotgun sequence of Oceanithermus desulfurans NBRC 100063.</title>
        <authorList>
            <person name="Hosoyama A."/>
            <person name="Uohara A."/>
            <person name="Ohji S."/>
            <person name="Ichikawa N."/>
        </authorList>
    </citation>
    <scope>NUCLEOTIDE SEQUENCE [LARGE SCALE GENOMIC DNA]</scope>
    <source>
        <strain evidence="3 4">NBRC 100063</strain>
    </source>
</reference>
<dbReference type="AlphaFoldDB" id="A0A511RGW2"/>
<gene>
    <name evidence="3" type="ORF">ODE01S_03450</name>
</gene>
<keyword evidence="1" id="KW-1133">Transmembrane helix</keyword>
<protein>
    <recommendedName>
        <fullName evidence="5">Stage II sporulation protein M</fullName>
    </recommendedName>
</protein>
<sequence length="345" mass="37757">MRRWILGVGVLLAAAWAQAADPVALARDAVNRWIAGELTPAVSVQDLQGKTPEEIADLLRRTVAFPPPPPELEVNLEEAQVDALPAGGERVRFPAVSGSIGGEVVVVVTDGRVERIAWRPSGGLLPGWVKSPVTRWIFAAVSLLLLLNAVQGGVSRWLHGAWAQLRGYRRLYWVVNLLLYGLFVFGALLAYAMPDLARALQEAVGGAIETIGLEEGVKGGVSGLAWMIFYWNFTHGLLLTSFFPALLLGLPALLVNAARYYVFGFALSPAVIPWSVYVWHIPTLLIELQGYILVTFGGLVLFWETFRGGGFRAGLRYLGLTLLLGTFFLLAGAWYEAFELLYLLR</sequence>
<feature type="chain" id="PRO_5021935049" description="Stage II sporulation protein M" evidence="2">
    <location>
        <begin position="20"/>
        <end position="345"/>
    </location>
</feature>